<proteinExistence type="predicted"/>
<name>A0A139WKU7_TRICA</name>
<evidence type="ECO:0000313" key="2">
    <source>
        <dbReference type="Proteomes" id="UP000007266"/>
    </source>
</evidence>
<protein>
    <submittedName>
        <fullName evidence="1">Uncharacterized protein</fullName>
    </submittedName>
</protein>
<evidence type="ECO:0000313" key="1">
    <source>
        <dbReference type="EMBL" id="KYB28619.1"/>
    </source>
</evidence>
<accession>A0A139WKU7</accession>
<dbReference type="EMBL" id="KQ971321">
    <property type="protein sequence ID" value="KYB28619.1"/>
    <property type="molecule type" value="Genomic_DNA"/>
</dbReference>
<dbReference type="InParanoid" id="A0A139WKU7"/>
<organism evidence="1 2">
    <name type="scientific">Tribolium castaneum</name>
    <name type="common">Red flour beetle</name>
    <dbReference type="NCBI Taxonomy" id="7070"/>
    <lineage>
        <taxon>Eukaryota</taxon>
        <taxon>Metazoa</taxon>
        <taxon>Ecdysozoa</taxon>
        <taxon>Arthropoda</taxon>
        <taxon>Hexapoda</taxon>
        <taxon>Insecta</taxon>
        <taxon>Pterygota</taxon>
        <taxon>Neoptera</taxon>
        <taxon>Endopterygota</taxon>
        <taxon>Coleoptera</taxon>
        <taxon>Polyphaga</taxon>
        <taxon>Cucujiformia</taxon>
        <taxon>Tenebrionidae</taxon>
        <taxon>Tenebrionidae incertae sedis</taxon>
        <taxon>Tribolium</taxon>
    </lineage>
</organism>
<keyword evidence="2" id="KW-1185">Reference proteome</keyword>
<reference evidence="1 2" key="2">
    <citation type="journal article" date="2010" name="Nucleic Acids Res.">
        <title>BeetleBase in 2010: revisions to provide comprehensive genomic information for Tribolium castaneum.</title>
        <authorList>
            <person name="Kim H.S."/>
            <person name="Murphy T."/>
            <person name="Xia J."/>
            <person name="Caragea D."/>
            <person name="Park Y."/>
            <person name="Beeman R.W."/>
            <person name="Lorenzen M.D."/>
            <person name="Butcher S."/>
            <person name="Manak J.R."/>
            <person name="Brown S.J."/>
        </authorList>
    </citation>
    <scope>GENOME REANNOTATION</scope>
    <source>
        <strain evidence="1 2">Georgia GA2</strain>
    </source>
</reference>
<dbReference type="Proteomes" id="UP000007266">
    <property type="component" value="Linkage group 3"/>
</dbReference>
<dbReference type="AlphaFoldDB" id="A0A139WKU7"/>
<reference evidence="1 2" key="1">
    <citation type="journal article" date="2008" name="Nature">
        <title>The genome of the model beetle and pest Tribolium castaneum.</title>
        <authorList>
            <consortium name="Tribolium Genome Sequencing Consortium"/>
            <person name="Richards S."/>
            <person name="Gibbs R.A."/>
            <person name="Weinstock G.M."/>
            <person name="Brown S.J."/>
            <person name="Denell R."/>
            <person name="Beeman R.W."/>
            <person name="Gibbs R."/>
            <person name="Beeman R.W."/>
            <person name="Brown S.J."/>
            <person name="Bucher G."/>
            <person name="Friedrich M."/>
            <person name="Grimmelikhuijzen C.J."/>
            <person name="Klingler M."/>
            <person name="Lorenzen M."/>
            <person name="Richards S."/>
            <person name="Roth S."/>
            <person name="Schroder R."/>
            <person name="Tautz D."/>
            <person name="Zdobnov E.M."/>
            <person name="Muzny D."/>
            <person name="Gibbs R.A."/>
            <person name="Weinstock G.M."/>
            <person name="Attaway T."/>
            <person name="Bell S."/>
            <person name="Buhay C.J."/>
            <person name="Chandrabose M.N."/>
            <person name="Chavez D."/>
            <person name="Clerk-Blankenburg K.P."/>
            <person name="Cree A."/>
            <person name="Dao M."/>
            <person name="Davis C."/>
            <person name="Chacko J."/>
            <person name="Dinh H."/>
            <person name="Dugan-Rocha S."/>
            <person name="Fowler G."/>
            <person name="Garner T.T."/>
            <person name="Garnes J."/>
            <person name="Gnirke A."/>
            <person name="Hawes A."/>
            <person name="Hernandez J."/>
            <person name="Hines S."/>
            <person name="Holder M."/>
            <person name="Hume J."/>
            <person name="Jhangiani S.N."/>
            <person name="Joshi V."/>
            <person name="Khan Z.M."/>
            <person name="Jackson L."/>
            <person name="Kovar C."/>
            <person name="Kowis A."/>
            <person name="Lee S."/>
            <person name="Lewis L.R."/>
            <person name="Margolis J."/>
            <person name="Morgan M."/>
            <person name="Nazareth L.V."/>
            <person name="Nguyen N."/>
            <person name="Okwuonu G."/>
            <person name="Parker D."/>
            <person name="Richards S."/>
            <person name="Ruiz S.J."/>
            <person name="Santibanez J."/>
            <person name="Savard J."/>
            <person name="Scherer S.E."/>
            <person name="Schneider B."/>
            <person name="Sodergren E."/>
            <person name="Tautz D."/>
            <person name="Vattahil S."/>
            <person name="Villasana D."/>
            <person name="White C.S."/>
            <person name="Wright R."/>
            <person name="Park Y."/>
            <person name="Beeman R.W."/>
            <person name="Lord J."/>
            <person name="Oppert B."/>
            <person name="Lorenzen M."/>
            <person name="Brown S."/>
            <person name="Wang L."/>
            <person name="Savard J."/>
            <person name="Tautz D."/>
            <person name="Richards S."/>
            <person name="Weinstock G."/>
            <person name="Gibbs R.A."/>
            <person name="Liu Y."/>
            <person name="Worley K."/>
            <person name="Weinstock G."/>
            <person name="Elsik C.G."/>
            <person name="Reese J.T."/>
            <person name="Elhaik E."/>
            <person name="Landan G."/>
            <person name="Graur D."/>
            <person name="Arensburger P."/>
            <person name="Atkinson P."/>
            <person name="Beeman R.W."/>
            <person name="Beidler J."/>
            <person name="Brown S.J."/>
            <person name="Demuth J.P."/>
            <person name="Drury D.W."/>
            <person name="Du Y.Z."/>
            <person name="Fujiwara H."/>
            <person name="Lorenzen M."/>
            <person name="Maselli V."/>
            <person name="Osanai M."/>
            <person name="Park Y."/>
            <person name="Robertson H.M."/>
            <person name="Tu Z."/>
            <person name="Wang J.J."/>
            <person name="Wang S."/>
            <person name="Richards S."/>
            <person name="Song H."/>
            <person name="Zhang L."/>
            <person name="Sodergren E."/>
            <person name="Werner D."/>
            <person name="Stanke M."/>
            <person name="Morgenstern B."/>
            <person name="Solovyev V."/>
            <person name="Kosarev P."/>
            <person name="Brown G."/>
            <person name="Chen H.C."/>
            <person name="Ermolaeva O."/>
            <person name="Hlavina W."/>
            <person name="Kapustin Y."/>
            <person name="Kiryutin B."/>
            <person name="Kitts P."/>
            <person name="Maglott D."/>
            <person name="Pruitt K."/>
            <person name="Sapojnikov V."/>
            <person name="Souvorov A."/>
            <person name="Mackey A.J."/>
            <person name="Waterhouse R.M."/>
            <person name="Wyder S."/>
            <person name="Zdobnov E.M."/>
            <person name="Zdobnov E.M."/>
            <person name="Wyder S."/>
            <person name="Kriventseva E.V."/>
            <person name="Kadowaki T."/>
            <person name="Bork P."/>
            <person name="Aranda M."/>
            <person name="Bao R."/>
            <person name="Beermann A."/>
            <person name="Berns N."/>
            <person name="Bolognesi R."/>
            <person name="Bonneton F."/>
            <person name="Bopp D."/>
            <person name="Brown S.J."/>
            <person name="Bucher G."/>
            <person name="Butts T."/>
            <person name="Chaumot A."/>
            <person name="Denell R.E."/>
            <person name="Ferrier D.E."/>
            <person name="Friedrich M."/>
            <person name="Gordon C.M."/>
            <person name="Jindra M."/>
            <person name="Klingler M."/>
            <person name="Lan Q."/>
            <person name="Lattorff H.M."/>
            <person name="Laudet V."/>
            <person name="von Levetsow C."/>
            <person name="Liu Z."/>
            <person name="Lutz R."/>
            <person name="Lynch J.A."/>
            <person name="da Fonseca R.N."/>
            <person name="Posnien N."/>
            <person name="Reuter R."/>
            <person name="Roth S."/>
            <person name="Savard J."/>
            <person name="Schinko J.B."/>
            <person name="Schmitt C."/>
            <person name="Schoppmeier M."/>
            <person name="Schroder R."/>
            <person name="Shippy T.D."/>
            <person name="Simonnet F."/>
            <person name="Marques-Souza H."/>
            <person name="Tautz D."/>
            <person name="Tomoyasu Y."/>
            <person name="Trauner J."/>
            <person name="Van der Zee M."/>
            <person name="Vervoort M."/>
            <person name="Wittkopp N."/>
            <person name="Wimmer E.A."/>
            <person name="Yang X."/>
            <person name="Jones A.K."/>
            <person name="Sattelle D.B."/>
            <person name="Ebert P.R."/>
            <person name="Nelson D."/>
            <person name="Scott J.G."/>
            <person name="Beeman R.W."/>
            <person name="Muthukrishnan S."/>
            <person name="Kramer K.J."/>
            <person name="Arakane Y."/>
            <person name="Beeman R.W."/>
            <person name="Zhu Q."/>
            <person name="Hogenkamp D."/>
            <person name="Dixit R."/>
            <person name="Oppert B."/>
            <person name="Jiang H."/>
            <person name="Zou Z."/>
            <person name="Marshall J."/>
            <person name="Elpidina E."/>
            <person name="Vinokurov K."/>
            <person name="Oppert C."/>
            <person name="Zou Z."/>
            <person name="Evans J."/>
            <person name="Lu Z."/>
            <person name="Zhao P."/>
            <person name="Sumathipala N."/>
            <person name="Altincicek B."/>
            <person name="Vilcinskas A."/>
            <person name="Williams M."/>
            <person name="Hultmark D."/>
            <person name="Hetru C."/>
            <person name="Jiang H."/>
            <person name="Grimmelikhuijzen C.J."/>
            <person name="Hauser F."/>
            <person name="Cazzamali G."/>
            <person name="Williamson M."/>
            <person name="Park Y."/>
            <person name="Li B."/>
            <person name="Tanaka Y."/>
            <person name="Predel R."/>
            <person name="Neupert S."/>
            <person name="Schachtner J."/>
            <person name="Verleyen P."/>
            <person name="Raible F."/>
            <person name="Bork P."/>
            <person name="Friedrich M."/>
            <person name="Walden K.K."/>
            <person name="Robertson H.M."/>
            <person name="Angeli S."/>
            <person name="Foret S."/>
            <person name="Bucher G."/>
            <person name="Schuetz S."/>
            <person name="Maleszka R."/>
            <person name="Wimmer E.A."/>
            <person name="Beeman R.W."/>
            <person name="Lorenzen M."/>
            <person name="Tomoyasu Y."/>
            <person name="Miller S.C."/>
            <person name="Grossmann D."/>
            <person name="Bucher G."/>
        </authorList>
    </citation>
    <scope>NUCLEOTIDE SEQUENCE [LARGE SCALE GENOMIC DNA]</scope>
    <source>
        <strain evidence="1 2">Georgia GA2</strain>
    </source>
</reference>
<sequence length="42" mass="4970">MPERKPILNVFKCEVCYFSFSYANNGDKIMECYAVTIRKTKM</sequence>
<gene>
    <name evidence="1" type="primary">AUGUSTUS-3.0.2_31031</name>
    <name evidence="1" type="ORF">TcasGA2_TC031031</name>
</gene>